<sequence length="187" mass="21976">MQNVSIEDARIVKTKNDIEKAMITLLTEKSYDKITVKDICTEAEISRATFYNQFNDKNDFVKKYRMTVIKKITKVIANDDRKNQVALFKKLLSLITQQDELFLLLISMNGSPEVQETFKMMIRENAKKNILKYIDFQFQTKQEVHYFAVFMSNAIFGIIQEWVRSGRQESIEELINIINKITPVNFK</sequence>
<evidence type="ECO:0000256" key="2">
    <source>
        <dbReference type="PROSITE-ProRule" id="PRU00335"/>
    </source>
</evidence>
<accession>A0A3E0ING8</accession>
<feature type="domain" description="HTH tetR-type" evidence="3">
    <location>
        <begin position="12"/>
        <end position="72"/>
    </location>
</feature>
<dbReference type="PANTHER" id="PTHR43479">
    <property type="entry name" value="ACREF/ENVCD OPERON REPRESSOR-RELATED"/>
    <property type="match status" value="1"/>
</dbReference>
<evidence type="ECO:0000313" key="5">
    <source>
        <dbReference type="Proteomes" id="UP000256562"/>
    </source>
</evidence>
<dbReference type="Pfam" id="PF14278">
    <property type="entry name" value="TetR_C_8"/>
    <property type="match status" value="1"/>
</dbReference>
<evidence type="ECO:0000313" key="4">
    <source>
        <dbReference type="EMBL" id="REH93561.1"/>
    </source>
</evidence>
<dbReference type="OrthoDB" id="9810250at2"/>
<gene>
    <name evidence="4" type="ORF">DOS83_08685</name>
</gene>
<dbReference type="InterPro" id="IPR001647">
    <property type="entry name" value="HTH_TetR"/>
</dbReference>
<reference evidence="4 5" key="1">
    <citation type="journal article" date="2018" name="Vet. Microbiol.">
        <title>Characterisation of Staphylococcus felis isolated from cats using whole genome sequencing.</title>
        <authorList>
            <person name="Worthing K."/>
            <person name="Pang S."/>
            <person name="Trott D.J."/>
            <person name="Abraham S."/>
            <person name="Coombs G.W."/>
            <person name="Jordan D."/>
            <person name="McIntyre L."/>
            <person name="Davies M.R."/>
            <person name="Norris J."/>
        </authorList>
    </citation>
    <scope>NUCLEOTIDE SEQUENCE [LARGE SCALE GENOMIC DNA]</scope>
    <source>
        <strain evidence="4 5">F9</strain>
    </source>
</reference>
<dbReference type="EMBL" id="QKXQ01000399">
    <property type="protein sequence ID" value="REH93561.1"/>
    <property type="molecule type" value="Genomic_DNA"/>
</dbReference>
<dbReference type="PANTHER" id="PTHR43479:SF7">
    <property type="entry name" value="TETR-FAMILY TRANSCRIPTIONAL REGULATOR"/>
    <property type="match status" value="1"/>
</dbReference>
<dbReference type="Pfam" id="PF00440">
    <property type="entry name" value="TetR_N"/>
    <property type="match status" value="1"/>
</dbReference>
<dbReference type="AlphaFoldDB" id="A0A3E0ING8"/>
<dbReference type="GO" id="GO:0003677">
    <property type="term" value="F:DNA binding"/>
    <property type="evidence" value="ECO:0007669"/>
    <property type="project" value="UniProtKB-UniRule"/>
</dbReference>
<comment type="caution">
    <text evidence="4">The sequence shown here is derived from an EMBL/GenBank/DDBJ whole genome shotgun (WGS) entry which is preliminary data.</text>
</comment>
<dbReference type="Proteomes" id="UP000256562">
    <property type="component" value="Unassembled WGS sequence"/>
</dbReference>
<evidence type="ECO:0000259" key="3">
    <source>
        <dbReference type="PROSITE" id="PS50977"/>
    </source>
</evidence>
<organism evidence="4 5">
    <name type="scientific">Staphylococcus felis</name>
    <dbReference type="NCBI Taxonomy" id="46127"/>
    <lineage>
        <taxon>Bacteria</taxon>
        <taxon>Bacillati</taxon>
        <taxon>Bacillota</taxon>
        <taxon>Bacilli</taxon>
        <taxon>Bacillales</taxon>
        <taxon>Staphylococcaceae</taxon>
        <taxon>Staphylococcus</taxon>
    </lineage>
</organism>
<proteinExistence type="predicted"/>
<feature type="DNA-binding region" description="H-T-H motif" evidence="2">
    <location>
        <begin position="35"/>
        <end position="54"/>
    </location>
</feature>
<evidence type="ECO:0000256" key="1">
    <source>
        <dbReference type="ARBA" id="ARBA00023125"/>
    </source>
</evidence>
<dbReference type="PROSITE" id="PS50977">
    <property type="entry name" value="HTH_TETR_2"/>
    <property type="match status" value="1"/>
</dbReference>
<keyword evidence="1 2" id="KW-0238">DNA-binding</keyword>
<dbReference type="SUPFAM" id="SSF46689">
    <property type="entry name" value="Homeodomain-like"/>
    <property type="match status" value="1"/>
</dbReference>
<dbReference type="RefSeq" id="WP_116094670.1">
    <property type="nucleotide sequence ID" value="NZ_QKXN01000114.1"/>
</dbReference>
<protein>
    <submittedName>
        <fullName evidence="4">TetR/AcrR family transcriptional regulator</fullName>
    </submittedName>
</protein>
<dbReference type="InterPro" id="IPR039532">
    <property type="entry name" value="TetR_C_Firmicutes"/>
</dbReference>
<dbReference type="Gene3D" id="1.10.357.10">
    <property type="entry name" value="Tetracycline Repressor, domain 2"/>
    <property type="match status" value="1"/>
</dbReference>
<dbReference type="InterPro" id="IPR009057">
    <property type="entry name" value="Homeodomain-like_sf"/>
</dbReference>
<dbReference type="InterPro" id="IPR050624">
    <property type="entry name" value="HTH-type_Tx_Regulator"/>
</dbReference>
<name>A0A3E0ING8_9STAP</name>